<dbReference type="PANTHER" id="PTHR38791:SF5">
    <property type="entry name" value="TRANSCRIPTION FACTOR DBAG-RELATED"/>
    <property type="match status" value="1"/>
</dbReference>
<dbReference type="AlphaFoldDB" id="A0A8H8BUI6"/>
<name>A0A8H8BUI6_9HELO</name>
<organism evidence="3 4">
    <name type="scientific">Cadophora malorum</name>
    <dbReference type="NCBI Taxonomy" id="108018"/>
    <lineage>
        <taxon>Eukaryota</taxon>
        <taxon>Fungi</taxon>
        <taxon>Dikarya</taxon>
        <taxon>Ascomycota</taxon>
        <taxon>Pezizomycotina</taxon>
        <taxon>Leotiomycetes</taxon>
        <taxon>Helotiales</taxon>
        <taxon>Ploettnerulaceae</taxon>
        <taxon>Cadophora</taxon>
    </lineage>
</organism>
<dbReference type="InterPro" id="IPR001138">
    <property type="entry name" value="Zn2Cys6_DnaBD"/>
</dbReference>
<dbReference type="InterPro" id="IPR053175">
    <property type="entry name" value="DHMBA_Reg_Transcription_Factor"/>
</dbReference>
<dbReference type="SMART" id="SM00066">
    <property type="entry name" value="GAL4"/>
    <property type="match status" value="1"/>
</dbReference>
<keyword evidence="4" id="KW-1185">Reference proteome</keyword>
<reference evidence="3" key="1">
    <citation type="submission" date="2021-02" db="EMBL/GenBank/DDBJ databases">
        <title>Genome sequence Cadophora malorum strain M34.</title>
        <authorList>
            <person name="Stefanovic E."/>
            <person name="Vu D."/>
            <person name="Scully C."/>
            <person name="Dijksterhuis J."/>
            <person name="Roader J."/>
            <person name="Houbraken J."/>
        </authorList>
    </citation>
    <scope>NUCLEOTIDE SEQUENCE</scope>
    <source>
        <strain evidence="3">M34</strain>
    </source>
</reference>
<keyword evidence="1" id="KW-0539">Nucleus</keyword>
<dbReference type="SUPFAM" id="SSF57701">
    <property type="entry name" value="Zn2/Cys6 DNA-binding domain"/>
    <property type="match status" value="1"/>
</dbReference>
<dbReference type="PANTHER" id="PTHR38791">
    <property type="entry name" value="ZN(II)2CYS6 TRANSCRIPTION FACTOR (EUROFUNG)-RELATED-RELATED"/>
    <property type="match status" value="1"/>
</dbReference>
<dbReference type="OrthoDB" id="5429770at2759"/>
<dbReference type="PROSITE" id="PS50048">
    <property type="entry name" value="ZN2_CY6_FUNGAL_2"/>
    <property type="match status" value="1"/>
</dbReference>
<proteinExistence type="predicted"/>
<dbReference type="GO" id="GO:0008270">
    <property type="term" value="F:zinc ion binding"/>
    <property type="evidence" value="ECO:0007669"/>
    <property type="project" value="InterPro"/>
</dbReference>
<dbReference type="InterPro" id="IPR036864">
    <property type="entry name" value="Zn2-C6_fun-type_DNA-bd_sf"/>
</dbReference>
<sequence>MVYCGRPSGGCYACRERKSRCDKLPGGCTQCKKAKRQCPGYRELRDVIFHDESEKVIRKAKAKEAESAIKCDTINALPLPLEEIDSTSSSCDVEEDGTNSQHVTAMDFHQKSPTNLTLLPRIEELATGLFVSNFVIGDSGPGHFDYLPDVYREHSLDEGLISSMTAVGLASYAHIQQEPALLHRARLQYVRAIQHTNKALHSVTDARKDTTLLSILVLGIFETVTGCERRSLSDWSRHINGAAAVVCLRGAEQIKNIAGRRMLFQVTSNLLITCLARGAPLPAFIYELTEEAGTMIEDPDPSLIVQHTMMKVCQLRANIVAGVFTDLRMIIDEAIELERVLLDLTKNKPVGWEYEVVYTDIESPYVYQGRYHIYADYWMAQLWNALRSVRIILHEMIRNVLLRGFSSNPPISHLPIHIAQLQISNNTLVELQTEILSSVPQHLFNLPQPFRHRSTLPTQINTSAPAAESAASMSHPLRPFTITCAPSPAFFPPHKMKDTAARTYGGNVLLWPLWFAGVMATATDEMKAFVARNLRAVGDELGIKQGHVLADNLESGQRGGDLTF</sequence>
<dbReference type="EMBL" id="JAFJYH010000021">
    <property type="protein sequence ID" value="KAG4424417.1"/>
    <property type="molecule type" value="Genomic_DNA"/>
</dbReference>
<gene>
    <name evidence="3" type="ORF">IFR04_002473</name>
</gene>
<dbReference type="InterPro" id="IPR021858">
    <property type="entry name" value="Fun_TF"/>
</dbReference>
<feature type="domain" description="Zn(2)-C6 fungal-type" evidence="2">
    <location>
        <begin position="10"/>
        <end position="38"/>
    </location>
</feature>
<dbReference type="Proteomes" id="UP000664132">
    <property type="component" value="Unassembled WGS sequence"/>
</dbReference>
<dbReference type="CDD" id="cd00067">
    <property type="entry name" value="GAL4"/>
    <property type="match status" value="1"/>
</dbReference>
<evidence type="ECO:0000256" key="1">
    <source>
        <dbReference type="ARBA" id="ARBA00023242"/>
    </source>
</evidence>
<comment type="caution">
    <text evidence="3">The sequence shown here is derived from an EMBL/GenBank/DDBJ whole genome shotgun (WGS) entry which is preliminary data.</text>
</comment>
<accession>A0A8H8BUI6</accession>
<evidence type="ECO:0000259" key="2">
    <source>
        <dbReference type="PROSITE" id="PS50048"/>
    </source>
</evidence>
<dbReference type="Pfam" id="PF11951">
    <property type="entry name" value="Fungal_trans_2"/>
    <property type="match status" value="1"/>
</dbReference>
<evidence type="ECO:0000313" key="4">
    <source>
        <dbReference type="Proteomes" id="UP000664132"/>
    </source>
</evidence>
<evidence type="ECO:0000313" key="3">
    <source>
        <dbReference type="EMBL" id="KAG4424417.1"/>
    </source>
</evidence>
<dbReference type="PROSITE" id="PS00463">
    <property type="entry name" value="ZN2_CY6_FUNGAL_1"/>
    <property type="match status" value="1"/>
</dbReference>
<dbReference type="GO" id="GO:0000981">
    <property type="term" value="F:DNA-binding transcription factor activity, RNA polymerase II-specific"/>
    <property type="evidence" value="ECO:0007669"/>
    <property type="project" value="InterPro"/>
</dbReference>
<protein>
    <recommendedName>
        <fullName evidence="2">Zn(2)-C6 fungal-type domain-containing protein</fullName>
    </recommendedName>
</protein>